<dbReference type="AlphaFoldDB" id="A0A2T0B6M5"/>
<evidence type="ECO:0000313" key="9">
    <source>
        <dbReference type="Proteomes" id="UP000237798"/>
    </source>
</evidence>
<dbReference type="Pfam" id="PF05343">
    <property type="entry name" value="Peptidase_M42"/>
    <property type="match status" value="1"/>
</dbReference>
<dbReference type="InterPro" id="IPR008007">
    <property type="entry name" value="Peptidase_M42"/>
</dbReference>
<dbReference type="GO" id="GO:0046872">
    <property type="term" value="F:metal ion binding"/>
    <property type="evidence" value="ECO:0007669"/>
    <property type="project" value="UniProtKB-UniRule"/>
</dbReference>
<keyword evidence="9" id="KW-1185">Reference proteome</keyword>
<evidence type="ECO:0000256" key="6">
    <source>
        <dbReference type="PIRNR" id="PIRNR001123"/>
    </source>
</evidence>
<feature type="binding site" evidence="7">
    <location>
        <position position="170"/>
    </location>
    <ligand>
        <name>Zn(2+)</name>
        <dbReference type="ChEBI" id="CHEBI:29105"/>
        <label>1</label>
    </ligand>
</feature>
<dbReference type="GO" id="GO:0006508">
    <property type="term" value="P:proteolysis"/>
    <property type="evidence" value="ECO:0007669"/>
    <property type="project" value="UniProtKB-KW"/>
</dbReference>
<comment type="similarity">
    <text evidence="1 6">Belongs to the peptidase M42 family.</text>
</comment>
<comment type="caution">
    <text evidence="8">The sequence shown here is derived from an EMBL/GenBank/DDBJ whole genome shotgun (WGS) entry which is preliminary data.</text>
</comment>
<dbReference type="EC" id="3.4.11.-" evidence="8"/>
<keyword evidence="2 8" id="KW-0031">Aminopeptidase</keyword>
<evidence type="ECO:0000256" key="3">
    <source>
        <dbReference type="ARBA" id="ARBA00022670"/>
    </source>
</evidence>
<evidence type="ECO:0000256" key="7">
    <source>
        <dbReference type="PIRSR" id="PIRSR001123-2"/>
    </source>
</evidence>
<protein>
    <submittedName>
        <fullName evidence="8">Putative aminopeptidase YsdC</fullName>
        <ecNumber evidence="8">3.4.11.-</ecNumber>
    </submittedName>
</protein>
<gene>
    <name evidence="8" type="primary">ysdC_2</name>
    <name evidence="8" type="ORF">CLLU_34950</name>
</gene>
<evidence type="ECO:0000256" key="1">
    <source>
        <dbReference type="ARBA" id="ARBA00006272"/>
    </source>
</evidence>
<dbReference type="OrthoDB" id="9772053at2"/>
<feature type="binding site" evidence="7">
    <location>
        <position position="170"/>
    </location>
    <ligand>
        <name>Zn(2+)</name>
        <dbReference type="ChEBI" id="CHEBI:29105"/>
        <label>2</label>
    </ligand>
</feature>
<dbReference type="PANTHER" id="PTHR32481:SF0">
    <property type="entry name" value="AMINOPEPTIDASE YPDE-RELATED"/>
    <property type="match status" value="1"/>
</dbReference>
<keyword evidence="3" id="KW-0645">Protease</keyword>
<dbReference type="InterPro" id="IPR051464">
    <property type="entry name" value="Peptidase_M42_aminopept"/>
</dbReference>
<evidence type="ECO:0000313" key="8">
    <source>
        <dbReference type="EMBL" id="PRR79536.1"/>
    </source>
</evidence>
<feature type="binding site" evidence="7">
    <location>
        <position position="60"/>
    </location>
    <ligand>
        <name>Zn(2+)</name>
        <dbReference type="ChEBI" id="CHEBI:29105"/>
        <label>1</label>
    </ligand>
</feature>
<feature type="binding site" evidence="7">
    <location>
        <position position="221"/>
    </location>
    <ligand>
        <name>Zn(2+)</name>
        <dbReference type="ChEBI" id="CHEBI:29105"/>
        <label>1</label>
    </ligand>
</feature>
<dbReference type="Gene3D" id="2.40.30.40">
    <property type="entry name" value="Peptidase M42, domain 2"/>
    <property type="match status" value="1"/>
</dbReference>
<dbReference type="Gene3D" id="3.40.630.10">
    <property type="entry name" value="Zn peptidases"/>
    <property type="match status" value="1"/>
</dbReference>
<dbReference type="PIRSF" id="PIRSF001123">
    <property type="entry name" value="PepA_GA"/>
    <property type="match status" value="1"/>
</dbReference>
<dbReference type="RefSeq" id="WP_106011033.1">
    <property type="nucleotide sequence ID" value="NZ_JALCQA010000051.1"/>
</dbReference>
<dbReference type="InterPro" id="IPR023367">
    <property type="entry name" value="Peptidase_M42_dom2"/>
</dbReference>
<sequence length="334" mass="36942">MFLEKLCNSVGPSGYEDETRKVILNELGMFTKDIDVDRMGNVVVHRNNSSDSARVMVVSHMDELGLIITGYNEDGTLKFSTIGNVDKNSLPCKTILIGNKKISGIIGIKPIHLQNKKEVNESLPCENMCIDIGALNREECRKIVSLGDFAVFDNYFCCFGDDFIEGKALDSRIGCSILMELLKQDFKCNLYGVFSVQGNMGQRGVYGAAYNINPDMTIILDGINSTDVLESPGHLKTIQLGSGPLIPFKAGESIFDKNMVEAVRNEAVNMNIPYQKVGDTKGEGELKAIGLTVDNCKTAVILMPCRYKNFSVSLCSKIDYQNTLNLLKNYLREL</sequence>
<evidence type="ECO:0000256" key="5">
    <source>
        <dbReference type="ARBA" id="ARBA00022801"/>
    </source>
</evidence>
<proteinExistence type="inferred from homology"/>
<reference evidence="8 9" key="1">
    <citation type="submission" date="2018-03" db="EMBL/GenBank/DDBJ databases">
        <title>Genome sequence of Clostridium luticellarii DSM 29923.</title>
        <authorList>
            <person name="Poehlein A."/>
            <person name="Daniel R."/>
        </authorList>
    </citation>
    <scope>NUCLEOTIDE SEQUENCE [LARGE SCALE GENOMIC DNA]</scope>
    <source>
        <strain evidence="8 9">DSM 29923</strain>
    </source>
</reference>
<dbReference type="SUPFAM" id="SSF53187">
    <property type="entry name" value="Zn-dependent exopeptidases"/>
    <property type="match status" value="1"/>
</dbReference>
<keyword evidence="5 8" id="KW-0378">Hydrolase</keyword>
<dbReference type="GO" id="GO:0004177">
    <property type="term" value="F:aminopeptidase activity"/>
    <property type="evidence" value="ECO:0007669"/>
    <property type="project" value="UniProtKB-UniRule"/>
</dbReference>
<dbReference type="SUPFAM" id="SSF101821">
    <property type="entry name" value="Aminopeptidase/glucanase lid domain"/>
    <property type="match status" value="1"/>
</dbReference>
<accession>A0A2T0B6M5</accession>
<name>A0A2T0B6M5_9CLOT</name>
<organism evidence="8 9">
    <name type="scientific">Clostridium luticellarii</name>
    <dbReference type="NCBI Taxonomy" id="1691940"/>
    <lineage>
        <taxon>Bacteria</taxon>
        <taxon>Bacillati</taxon>
        <taxon>Bacillota</taxon>
        <taxon>Clostridia</taxon>
        <taxon>Eubacteriales</taxon>
        <taxon>Clostridiaceae</taxon>
        <taxon>Clostridium</taxon>
    </lineage>
</organism>
<dbReference type="Proteomes" id="UP000237798">
    <property type="component" value="Unassembled WGS sequence"/>
</dbReference>
<dbReference type="PANTHER" id="PTHR32481">
    <property type="entry name" value="AMINOPEPTIDASE"/>
    <property type="match status" value="1"/>
</dbReference>
<evidence type="ECO:0000256" key="4">
    <source>
        <dbReference type="ARBA" id="ARBA00022723"/>
    </source>
</evidence>
<comment type="cofactor">
    <cofactor evidence="7">
        <name>a divalent metal cation</name>
        <dbReference type="ChEBI" id="CHEBI:60240"/>
    </cofactor>
    <text evidence="7">Binds 2 divalent metal cations per subunit.</text>
</comment>
<evidence type="ECO:0000256" key="2">
    <source>
        <dbReference type="ARBA" id="ARBA00022438"/>
    </source>
</evidence>
<dbReference type="EMBL" id="PVXP01000102">
    <property type="protein sequence ID" value="PRR79536.1"/>
    <property type="molecule type" value="Genomic_DNA"/>
</dbReference>
<keyword evidence="4 7" id="KW-0479">Metal-binding</keyword>